<dbReference type="InterPro" id="IPR044855">
    <property type="entry name" value="CoA-Trfase_III_dom3_sf"/>
</dbReference>
<dbReference type="Gene3D" id="3.30.1540.10">
    <property type="entry name" value="formyl-coa transferase, domain 3"/>
    <property type="match status" value="1"/>
</dbReference>
<gene>
    <name evidence="2" type="ORF">GCM10010911_25400</name>
</gene>
<name>A0A917DSQ7_9BACL</name>
<protein>
    <submittedName>
        <fullName evidence="2">CoA transferase</fullName>
    </submittedName>
</protein>
<dbReference type="InterPro" id="IPR050483">
    <property type="entry name" value="CoA-transferase_III_domain"/>
</dbReference>
<keyword evidence="1 2" id="KW-0808">Transferase</keyword>
<dbReference type="RefSeq" id="WP_188992335.1">
    <property type="nucleotide sequence ID" value="NZ_BMHP01000002.1"/>
</dbReference>
<dbReference type="PANTHER" id="PTHR48207">
    <property type="entry name" value="SUCCINATE--HYDROXYMETHYLGLUTARATE COA-TRANSFERASE"/>
    <property type="match status" value="1"/>
</dbReference>
<comment type="caution">
    <text evidence="2">The sequence shown here is derived from an EMBL/GenBank/DDBJ whole genome shotgun (WGS) entry which is preliminary data.</text>
</comment>
<evidence type="ECO:0000313" key="2">
    <source>
        <dbReference type="EMBL" id="GGD66583.1"/>
    </source>
</evidence>
<dbReference type="GO" id="GO:0008410">
    <property type="term" value="F:CoA-transferase activity"/>
    <property type="evidence" value="ECO:0007669"/>
    <property type="project" value="TreeGrafter"/>
</dbReference>
<reference evidence="2" key="2">
    <citation type="submission" date="2020-09" db="EMBL/GenBank/DDBJ databases">
        <authorList>
            <person name="Sun Q."/>
            <person name="Zhou Y."/>
        </authorList>
    </citation>
    <scope>NUCLEOTIDE SEQUENCE</scope>
    <source>
        <strain evidence="2">CGMCC 1.15178</strain>
    </source>
</reference>
<dbReference type="InterPro" id="IPR003673">
    <property type="entry name" value="CoA-Trfase_fam_III"/>
</dbReference>
<evidence type="ECO:0000313" key="3">
    <source>
        <dbReference type="Proteomes" id="UP000612456"/>
    </source>
</evidence>
<dbReference type="InterPro" id="IPR023606">
    <property type="entry name" value="CoA-Trfase_III_dom_1_sf"/>
</dbReference>
<reference evidence="2" key="1">
    <citation type="journal article" date="2014" name="Int. J. Syst. Evol. Microbiol.">
        <title>Complete genome sequence of Corynebacterium casei LMG S-19264T (=DSM 44701T), isolated from a smear-ripened cheese.</title>
        <authorList>
            <consortium name="US DOE Joint Genome Institute (JGI-PGF)"/>
            <person name="Walter F."/>
            <person name="Albersmeier A."/>
            <person name="Kalinowski J."/>
            <person name="Ruckert C."/>
        </authorList>
    </citation>
    <scope>NUCLEOTIDE SEQUENCE</scope>
    <source>
        <strain evidence="2">CGMCC 1.15178</strain>
    </source>
</reference>
<dbReference type="Proteomes" id="UP000612456">
    <property type="component" value="Unassembled WGS sequence"/>
</dbReference>
<dbReference type="Gene3D" id="3.40.50.10540">
    <property type="entry name" value="Crotonobetainyl-coa:carnitine coa-transferase, domain 1"/>
    <property type="match status" value="1"/>
</dbReference>
<dbReference type="Pfam" id="PF02515">
    <property type="entry name" value="CoA_transf_3"/>
    <property type="match status" value="1"/>
</dbReference>
<proteinExistence type="predicted"/>
<keyword evidence="3" id="KW-1185">Reference proteome</keyword>
<dbReference type="AlphaFoldDB" id="A0A917DSQ7"/>
<organism evidence="2 3">
    <name type="scientific">Paenibacillus nasutitermitis</name>
    <dbReference type="NCBI Taxonomy" id="1652958"/>
    <lineage>
        <taxon>Bacteria</taxon>
        <taxon>Bacillati</taxon>
        <taxon>Bacillota</taxon>
        <taxon>Bacilli</taxon>
        <taxon>Bacillales</taxon>
        <taxon>Paenibacillaceae</taxon>
        <taxon>Paenibacillus</taxon>
    </lineage>
</organism>
<dbReference type="EMBL" id="BMHP01000002">
    <property type="protein sequence ID" value="GGD66583.1"/>
    <property type="molecule type" value="Genomic_DNA"/>
</dbReference>
<sequence>MFKPLKGLLVLDFSQFLSGPSAALRLADMGARVIKVERPDGGDLCRRLYISNLELDGDSTLFHSINRNKESVSTNLKDPADLQFVRKLIEKADVMIQNFRPGVMEKIGLSYVTVKEWNPLLVYGTITGYGQNGPWKNKPGQDLLVQSLSGLAWLNGDADQPPVPFGLAVADMMAGGHLVQGILACLVRRGITGQGGLVEVSLLESTLDFQFEVLTTHLNDGGKAPQRSSVNSAHAYLGAPYGIYETKDGFISLAMGSVTELGELLACGPLAAYADPASWFAERDEIKAHLRDHLKQGNTAHWLGILEPAGYWCSDVLTWQRLLEHEAFKELQMTQHVKRDNGAELITTRCPIRIDGEIYQSAIGSPKIGEHNDKIKQEFGGVVRE</sequence>
<dbReference type="SUPFAM" id="SSF89796">
    <property type="entry name" value="CoA-transferase family III (CaiB/BaiF)"/>
    <property type="match status" value="1"/>
</dbReference>
<evidence type="ECO:0000256" key="1">
    <source>
        <dbReference type="ARBA" id="ARBA00022679"/>
    </source>
</evidence>
<accession>A0A917DSQ7</accession>
<dbReference type="PANTHER" id="PTHR48207:SF4">
    <property type="entry name" value="BLL6097 PROTEIN"/>
    <property type="match status" value="1"/>
</dbReference>